<comment type="cofactor">
    <cofactor evidence="9">
        <name>Zn(2+)</name>
        <dbReference type="ChEBI" id="CHEBI:29105"/>
    </cofactor>
    <text evidence="9">Binds 1 zinc ion per subunit.</text>
</comment>
<dbReference type="Pfam" id="PF01475">
    <property type="entry name" value="FUR"/>
    <property type="match status" value="1"/>
</dbReference>
<feature type="binding site" evidence="9">
    <location>
        <position position="141"/>
    </location>
    <ligand>
        <name>Zn(2+)</name>
        <dbReference type="ChEBI" id="CHEBI:29105"/>
    </ligand>
</feature>
<comment type="caution">
    <text evidence="10">The sequence shown here is derived from an EMBL/GenBank/DDBJ whole genome shotgun (WGS) entry which is preliminary data.</text>
</comment>
<feature type="binding site" evidence="9">
    <location>
        <position position="138"/>
    </location>
    <ligand>
        <name>Zn(2+)</name>
        <dbReference type="ChEBI" id="CHEBI:29105"/>
    </ligand>
</feature>
<comment type="similarity">
    <text evidence="2">Belongs to the Fur family.</text>
</comment>
<evidence type="ECO:0000256" key="7">
    <source>
        <dbReference type="ARBA" id="ARBA00023125"/>
    </source>
</evidence>
<dbReference type="SUPFAM" id="SSF46785">
    <property type="entry name" value="Winged helix' DNA-binding domain"/>
    <property type="match status" value="1"/>
</dbReference>
<keyword evidence="5 9" id="KW-0862">Zinc</keyword>
<dbReference type="CDD" id="cd07153">
    <property type="entry name" value="Fur_like"/>
    <property type="match status" value="1"/>
</dbReference>
<dbReference type="HOGENOM" id="CLU_096072_5_1_9"/>
<evidence type="ECO:0000256" key="4">
    <source>
        <dbReference type="ARBA" id="ARBA00022491"/>
    </source>
</evidence>
<feature type="binding site" evidence="9">
    <location>
        <position position="104"/>
    </location>
    <ligand>
        <name>Zn(2+)</name>
        <dbReference type="ChEBI" id="CHEBI:29105"/>
    </ligand>
</feature>
<evidence type="ECO:0000256" key="5">
    <source>
        <dbReference type="ARBA" id="ARBA00022833"/>
    </source>
</evidence>
<dbReference type="GO" id="GO:0003700">
    <property type="term" value="F:DNA-binding transcription factor activity"/>
    <property type="evidence" value="ECO:0007669"/>
    <property type="project" value="InterPro"/>
</dbReference>
<dbReference type="GO" id="GO:1900376">
    <property type="term" value="P:regulation of secondary metabolite biosynthetic process"/>
    <property type="evidence" value="ECO:0007669"/>
    <property type="project" value="TreeGrafter"/>
</dbReference>
<dbReference type="Gene3D" id="1.10.10.10">
    <property type="entry name" value="Winged helix-like DNA-binding domain superfamily/Winged helix DNA-binding domain"/>
    <property type="match status" value="1"/>
</dbReference>
<keyword evidence="8" id="KW-0804">Transcription</keyword>
<name>G9WG87_9LACO</name>
<keyword evidence="9" id="KW-0479">Metal-binding</keyword>
<dbReference type="GO" id="GO:0005737">
    <property type="term" value="C:cytoplasm"/>
    <property type="evidence" value="ECO:0007669"/>
    <property type="project" value="UniProtKB-SubCell"/>
</dbReference>
<evidence type="ECO:0000256" key="1">
    <source>
        <dbReference type="ARBA" id="ARBA00004496"/>
    </source>
</evidence>
<keyword evidence="3" id="KW-0963">Cytoplasm</keyword>
<dbReference type="Gene3D" id="3.30.1490.190">
    <property type="match status" value="1"/>
</dbReference>
<evidence type="ECO:0000313" key="10">
    <source>
        <dbReference type="EMBL" id="EHN59695.1"/>
    </source>
</evidence>
<dbReference type="InterPro" id="IPR036390">
    <property type="entry name" value="WH_DNA-bd_sf"/>
</dbReference>
<dbReference type="AlphaFoldDB" id="G9WG87"/>
<accession>G9WG87</accession>
<dbReference type="EMBL" id="AFVZ01000001">
    <property type="protein sequence ID" value="EHN59695.1"/>
    <property type="molecule type" value="Genomic_DNA"/>
</dbReference>
<evidence type="ECO:0000313" key="11">
    <source>
        <dbReference type="Proteomes" id="UP000004959"/>
    </source>
</evidence>
<evidence type="ECO:0000256" key="6">
    <source>
        <dbReference type="ARBA" id="ARBA00023015"/>
    </source>
</evidence>
<sequence length="146" mass="17143">MIKTAGIGEALEVMKKNGLKITNQRSDMLQYLADRQDYYLPIKEIDLFLRQTYKHMSYETVYRNVQELEKISVLETRNFKNGLCVKYQCDFKNLKHCHFICEKCRRVIELKRPDLTDFQKQIPDCEINSTDFELFGVCADCLAAAV</sequence>
<comment type="subcellular location">
    <subcellularLocation>
        <location evidence="1">Cytoplasm</location>
    </subcellularLocation>
</comment>
<dbReference type="Proteomes" id="UP000004959">
    <property type="component" value="Chromosome"/>
</dbReference>
<dbReference type="PANTHER" id="PTHR33202">
    <property type="entry name" value="ZINC UPTAKE REGULATION PROTEIN"/>
    <property type="match status" value="1"/>
</dbReference>
<dbReference type="InterPro" id="IPR043135">
    <property type="entry name" value="Fur_C"/>
</dbReference>
<dbReference type="RefSeq" id="WP_007746755.1">
    <property type="nucleotide sequence ID" value="NZ_CM001398.1"/>
</dbReference>
<dbReference type="InterPro" id="IPR036388">
    <property type="entry name" value="WH-like_DNA-bd_sf"/>
</dbReference>
<dbReference type="InterPro" id="IPR002481">
    <property type="entry name" value="FUR"/>
</dbReference>
<dbReference type="GO" id="GO:0008270">
    <property type="term" value="F:zinc ion binding"/>
    <property type="evidence" value="ECO:0007669"/>
    <property type="project" value="TreeGrafter"/>
</dbReference>
<dbReference type="GO" id="GO:0045892">
    <property type="term" value="P:negative regulation of DNA-templated transcription"/>
    <property type="evidence" value="ECO:0007669"/>
    <property type="project" value="TreeGrafter"/>
</dbReference>
<dbReference type="GO" id="GO:0000976">
    <property type="term" value="F:transcription cis-regulatory region binding"/>
    <property type="evidence" value="ECO:0007669"/>
    <property type="project" value="TreeGrafter"/>
</dbReference>
<organism evidence="10 11">
    <name type="scientific">Oenococcus kitaharae DSM 17330</name>
    <dbReference type="NCBI Taxonomy" id="1045004"/>
    <lineage>
        <taxon>Bacteria</taxon>
        <taxon>Bacillati</taxon>
        <taxon>Bacillota</taxon>
        <taxon>Bacilli</taxon>
        <taxon>Lactobacillales</taxon>
        <taxon>Lactobacillaceae</taxon>
        <taxon>Oenococcus</taxon>
    </lineage>
</organism>
<protein>
    <submittedName>
        <fullName evidence="10">Fe2+/Zn2+ uptake regulation protein</fullName>
    </submittedName>
</protein>
<evidence type="ECO:0000256" key="8">
    <source>
        <dbReference type="ARBA" id="ARBA00023163"/>
    </source>
</evidence>
<evidence type="ECO:0000256" key="3">
    <source>
        <dbReference type="ARBA" id="ARBA00022490"/>
    </source>
</evidence>
<reference evidence="10 11" key="1">
    <citation type="journal article" date="2012" name="PLoS ONE">
        <title>Functional divergence in the genus oenococcus as predicted by genome sequencing of the newly-described species, Oenococcus kitaharae.</title>
        <authorList>
            <person name="Borneman A.R."/>
            <person name="McCarthy J.M."/>
            <person name="Chambers P.J."/>
            <person name="Bartowsky E.J."/>
        </authorList>
    </citation>
    <scope>NUCLEOTIDE SEQUENCE [LARGE SCALE GENOMIC DNA]</scope>
    <source>
        <strain evidence="11">DSM17330</strain>
    </source>
</reference>
<gene>
    <name evidence="10" type="ORF">OKIT_1618</name>
</gene>
<keyword evidence="7" id="KW-0238">DNA-binding</keyword>
<keyword evidence="4" id="KW-0678">Repressor</keyword>
<dbReference type="PATRIC" id="fig|1045004.4.peg.1589"/>
<feature type="binding site" evidence="9">
    <location>
        <position position="101"/>
    </location>
    <ligand>
        <name>Zn(2+)</name>
        <dbReference type="ChEBI" id="CHEBI:29105"/>
    </ligand>
</feature>
<evidence type="ECO:0000256" key="9">
    <source>
        <dbReference type="PIRSR" id="PIRSR602481-1"/>
    </source>
</evidence>
<keyword evidence="11" id="KW-1185">Reference proteome</keyword>
<keyword evidence="6" id="KW-0805">Transcription regulation</keyword>
<proteinExistence type="inferred from homology"/>
<dbReference type="PANTHER" id="PTHR33202:SF1">
    <property type="entry name" value="FERRIC UPTAKE REGULATION PROTEIN"/>
    <property type="match status" value="1"/>
</dbReference>
<dbReference type="eggNOG" id="COG0735">
    <property type="taxonomic scope" value="Bacteria"/>
</dbReference>
<dbReference type="OrthoDB" id="8659436at2"/>
<dbReference type="STRING" id="336988.NT96_01740"/>
<evidence type="ECO:0000256" key="2">
    <source>
        <dbReference type="ARBA" id="ARBA00007957"/>
    </source>
</evidence>